<reference evidence="1" key="1">
    <citation type="journal article" date="2022" name="bioRxiv">
        <title>Sequencing and chromosome-scale assembly of the giantPleurodeles waltlgenome.</title>
        <authorList>
            <person name="Brown T."/>
            <person name="Elewa A."/>
            <person name="Iarovenko S."/>
            <person name="Subramanian E."/>
            <person name="Araus A.J."/>
            <person name="Petzold A."/>
            <person name="Susuki M."/>
            <person name="Suzuki K.-i.T."/>
            <person name="Hayashi T."/>
            <person name="Toyoda A."/>
            <person name="Oliveira C."/>
            <person name="Osipova E."/>
            <person name="Leigh N.D."/>
            <person name="Simon A."/>
            <person name="Yun M.H."/>
        </authorList>
    </citation>
    <scope>NUCLEOTIDE SEQUENCE</scope>
    <source>
        <strain evidence="1">20211129_DDA</strain>
        <tissue evidence="1">Liver</tissue>
    </source>
</reference>
<dbReference type="AlphaFoldDB" id="A0AAV7MRY5"/>
<evidence type="ECO:0000313" key="2">
    <source>
        <dbReference type="Proteomes" id="UP001066276"/>
    </source>
</evidence>
<name>A0AAV7MRY5_PLEWA</name>
<accession>A0AAV7MRY5</accession>
<sequence length="70" mass="8160">MFSTYDRCSVFSRSPSESDRLCYVRMRTTVRMRTSDFVNFAACNCSPQWALLEHMRLPVPELRRGAPLGR</sequence>
<proteinExistence type="predicted"/>
<protein>
    <submittedName>
        <fullName evidence="1">Uncharacterized protein</fullName>
    </submittedName>
</protein>
<keyword evidence="2" id="KW-1185">Reference proteome</keyword>
<dbReference type="EMBL" id="JANPWB010000013">
    <property type="protein sequence ID" value="KAJ1106317.1"/>
    <property type="molecule type" value="Genomic_DNA"/>
</dbReference>
<gene>
    <name evidence="1" type="ORF">NDU88_003718</name>
</gene>
<dbReference type="Proteomes" id="UP001066276">
    <property type="component" value="Chromosome 9"/>
</dbReference>
<organism evidence="1 2">
    <name type="scientific">Pleurodeles waltl</name>
    <name type="common">Iberian ribbed newt</name>
    <dbReference type="NCBI Taxonomy" id="8319"/>
    <lineage>
        <taxon>Eukaryota</taxon>
        <taxon>Metazoa</taxon>
        <taxon>Chordata</taxon>
        <taxon>Craniata</taxon>
        <taxon>Vertebrata</taxon>
        <taxon>Euteleostomi</taxon>
        <taxon>Amphibia</taxon>
        <taxon>Batrachia</taxon>
        <taxon>Caudata</taxon>
        <taxon>Salamandroidea</taxon>
        <taxon>Salamandridae</taxon>
        <taxon>Pleurodelinae</taxon>
        <taxon>Pleurodeles</taxon>
    </lineage>
</organism>
<evidence type="ECO:0000313" key="1">
    <source>
        <dbReference type="EMBL" id="KAJ1106317.1"/>
    </source>
</evidence>
<comment type="caution">
    <text evidence="1">The sequence shown here is derived from an EMBL/GenBank/DDBJ whole genome shotgun (WGS) entry which is preliminary data.</text>
</comment>